<organism evidence="17 18">
    <name type="scientific">Mucilaginibacter dorajii</name>
    <dbReference type="NCBI Taxonomy" id="692994"/>
    <lineage>
        <taxon>Bacteria</taxon>
        <taxon>Pseudomonadati</taxon>
        <taxon>Bacteroidota</taxon>
        <taxon>Sphingobacteriia</taxon>
        <taxon>Sphingobacteriales</taxon>
        <taxon>Sphingobacteriaceae</taxon>
        <taxon>Mucilaginibacter</taxon>
    </lineage>
</organism>
<dbReference type="InterPro" id="IPR008969">
    <property type="entry name" value="CarboxyPept-like_regulatory"/>
</dbReference>
<keyword evidence="17" id="KW-0675">Receptor</keyword>
<name>A0ABP7QYI9_9SPHI</name>
<dbReference type="SUPFAM" id="SSF56935">
    <property type="entry name" value="Porins"/>
    <property type="match status" value="1"/>
</dbReference>
<dbReference type="InterPro" id="IPR037066">
    <property type="entry name" value="Plug_dom_sf"/>
</dbReference>
<keyword evidence="4" id="KW-0410">Iron transport</keyword>
<evidence type="ECO:0000313" key="17">
    <source>
        <dbReference type="EMBL" id="GAA3989925.1"/>
    </source>
</evidence>
<evidence type="ECO:0000256" key="11">
    <source>
        <dbReference type="ARBA" id="ARBA00023237"/>
    </source>
</evidence>
<reference evidence="18" key="1">
    <citation type="journal article" date="2019" name="Int. J. Syst. Evol. Microbiol.">
        <title>The Global Catalogue of Microorganisms (GCM) 10K type strain sequencing project: providing services to taxonomists for standard genome sequencing and annotation.</title>
        <authorList>
            <consortium name="The Broad Institute Genomics Platform"/>
            <consortium name="The Broad Institute Genome Sequencing Center for Infectious Disease"/>
            <person name="Wu L."/>
            <person name="Ma J."/>
        </authorList>
    </citation>
    <scope>NUCLEOTIDE SEQUENCE [LARGE SCALE GENOMIC DNA]</scope>
    <source>
        <strain evidence="18">JCM 16601</strain>
    </source>
</reference>
<dbReference type="Gene3D" id="2.60.40.1120">
    <property type="entry name" value="Carboxypeptidase-like, regulatory domain"/>
    <property type="match status" value="1"/>
</dbReference>
<evidence type="ECO:0000256" key="1">
    <source>
        <dbReference type="ARBA" id="ARBA00004571"/>
    </source>
</evidence>
<gene>
    <name evidence="17" type="ORF">GCM10022210_49170</name>
</gene>
<evidence type="ECO:0000259" key="15">
    <source>
        <dbReference type="Pfam" id="PF00593"/>
    </source>
</evidence>
<dbReference type="Pfam" id="PF00593">
    <property type="entry name" value="TonB_dep_Rec_b-barrel"/>
    <property type="match status" value="1"/>
</dbReference>
<keyword evidence="7" id="KW-0408">Iron</keyword>
<dbReference type="PANTHER" id="PTHR32552:SF89">
    <property type="entry name" value="CATECHOLATE SIDEROPHORE RECEPTOR FIU"/>
    <property type="match status" value="1"/>
</dbReference>
<accession>A0ABP7QYI9</accession>
<comment type="similarity">
    <text evidence="12 13">Belongs to the TonB-dependent receptor family.</text>
</comment>
<evidence type="ECO:0000256" key="2">
    <source>
        <dbReference type="ARBA" id="ARBA00022448"/>
    </source>
</evidence>
<evidence type="ECO:0000256" key="7">
    <source>
        <dbReference type="ARBA" id="ARBA00023004"/>
    </source>
</evidence>
<keyword evidence="5 12" id="KW-0812">Transmembrane</keyword>
<sequence>MLVILVSFITLHSFAQSARISGIVKDEKGGTLPGVTVLLKGTSTAVSTDQGGKFIISAPLNGTLLFRFVGFTNKEVAINGRNNLTISLQPESSNLSEVVVTGVFDKRKAINASIAISSLSAVQISKQAPVSAADLLKSIPGVYVNSSLGEIRNTVYSRGVSVGSNDGASGYYYVSMQEDGLPVTNATFNNYGPDYFYRPDATLDKLEAVRGGTASILGNNAPGGIFNYISKQGGEKFEGEARVKLGLEGNGSNPYYRGDLDFGGPLSKDGSLTYNIGGFYRYSTGAKDPGYALNKGGQVKGNVVKKYRTGSIKIYGKYLNDHNGWFEFTPTVSFTNPKPAAGFSPTSSVLVPGVSQVFPLNDNGFDTFNTKSLVHSTDRAIGANWTQRIDTSLTFNNAVRYSSKEGKWNATGVVYPLALNDFVTASILGYIGRPGTTHLTNARTGAPLATIFSQSGYDYTVTSNNLPGTAIAPTSVFFEPLLFTDNKVKELIDQFSFSKRLKDMSFTLGGFYGYSNVNQSTGAAAIGVGTIQNHPDLVNVTLTDPTGKVYQMTNANGLGGIGGSGLTISQATQNQLAFFFGHNWQINRRLNLDYGIRYESMNIKGSVRPNQANPKSSDPTYGGADGNPLTVYDNAGGTAGAPLPFNKTVRTFSYSAGLNYKIDEKTSVYGRFSEGNKAPDLSTYFAANTAFANSMLNPQAQKVDQAEMGFKFRDKNLTLFVTPFYSVLSHVPNVQTFTLADGLTSYSPPVLYEKIRTIGVELEANVYLSPNWSVRGTGTLQSSKAVDYKVWIANNNGPADDAIMDYSGNKTDNSANLILNITPTYDIGKFYSFITWSYLGARQANAANAFELPGFSQFNFGSGYHVTKALQLSFNINNILNKYGVMSWSRPGTFLTALDRQGYTKAQYEADVKNNTPYSTIAIPPRAYFLTLAYKF</sequence>
<keyword evidence="9 13" id="KW-0798">TonB box</keyword>
<keyword evidence="2 12" id="KW-0813">Transport</keyword>
<dbReference type="InterPro" id="IPR012910">
    <property type="entry name" value="Plug_dom"/>
</dbReference>
<keyword evidence="8" id="KW-0406">Ion transport</keyword>
<evidence type="ECO:0000256" key="8">
    <source>
        <dbReference type="ARBA" id="ARBA00023065"/>
    </source>
</evidence>
<dbReference type="Pfam" id="PF13715">
    <property type="entry name" value="CarbopepD_reg_2"/>
    <property type="match status" value="1"/>
</dbReference>
<keyword evidence="18" id="KW-1185">Reference proteome</keyword>
<dbReference type="Gene3D" id="2.170.130.10">
    <property type="entry name" value="TonB-dependent receptor, plug domain"/>
    <property type="match status" value="1"/>
</dbReference>
<dbReference type="Pfam" id="PF07715">
    <property type="entry name" value="Plug"/>
    <property type="match status" value="1"/>
</dbReference>
<dbReference type="EMBL" id="BAAAZC010000031">
    <property type="protein sequence ID" value="GAA3989925.1"/>
    <property type="molecule type" value="Genomic_DNA"/>
</dbReference>
<dbReference type="PROSITE" id="PS52016">
    <property type="entry name" value="TONB_DEPENDENT_REC_3"/>
    <property type="match status" value="1"/>
</dbReference>
<dbReference type="PANTHER" id="PTHR32552">
    <property type="entry name" value="FERRICHROME IRON RECEPTOR-RELATED"/>
    <property type="match status" value="1"/>
</dbReference>
<proteinExistence type="inferred from homology"/>
<dbReference type="Proteomes" id="UP001500742">
    <property type="component" value="Unassembled WGS sequence"/>
</dbReference>
<dbReference type="InterPro" id="IPR036942">
    <property type="entry name" value="Beta-barrel_TonB_sf"/>
</dbReference>
<feature type="compositionally biased region" description="Polar residues" evidence="14">
    <location>
        <begin position="608"/>
        <end position="619"/>
    </location>
</feature>
<evidence type="ECO:0000313" key="18">
    <source>
        <dbReference type="Proteomes" id="UP001500742"/>
    </source>
</evidence>
<keyword evidence="10 12" id="KW-0472">Membrane</keyword>
<evidence type="ECO:0000256" key="4">
    <source>
        <dbReference type="ARBA" id="ARBA00022496"/>
    </source>
</evidence>
<evidence type="ECO:0000256" key="5">
    <source>
        <dbReference type="ARBA" id="ARBA00022692"/>
    </source>
</evidence>
<evidence type="ECO:0000256" key="12">
    <source>
        <dbReference type="PROSITE-ProRule" id="PRU01360"/>
    </source>
</evidence>
<keyword evidence="6" id="KW-0732">Signal</keyword>
<dbReference type="SUPFAM" id="SSF49464">
    <property type="entry name" value="Carboxypeptidase regulatory domain-like"/>
    <property type="match status" value="1"/>
</dbReference>
<keyword evidence="11 12" id="KW-0998">Cell outer membrane</keyword>
<evidence type="ECO:0000256" key="14">
    <source>
        <dbReference type="SAM" id="MobiDB-lite"/>
    </source>
</evidence>
<evidence type="ECO:0000256" key="13">
    <source>
        <dbReference type="RuleBase" id="RU003357"/>
    </source>
</evidence>
<evidence type="ECO:0000256" key="10">
    <source>
        <dbReference type="ARBA" id="ARBA00023136"/>
    </source>
</evidence>
<evidence type="ECO:0000256" key="6">
    <source>
        <dbReference type="ARBA" id="ARBA00022729"/>
    </source>
</evidence>
<feature type="domain" description="TonB-dependent receptor-like beta-barrel" evidence="15">
    <location>
        <begin position="369"/>
        <end position="879"/>
    </location>
</feature>
<dbReference type="InterPro" id="IPR039426">
    <property type="entry name" value="TonB-dep_rcpt-like"/>
</dbReference>
<feature type="region of interest" description="Disordered" evidence="14">
    <location>
        <begin position="606"/>
        <end position="628"/>
    </location>
</feature>
<dbReference type="Gene3D" id="2.40.170.20">
    <property type="entry name" value="TonB-dependent receptor, beta-barrel domain"/>
    <property type="match status" value="1"/>
</dbReference>
<evidence type="ECO:0000259" key="16">
    <source>
        <dbReference type="Pfam" id="PF07715"/>
    </source>
</evidence>
<dbReference type="InterPro" id="IPR000531">
    <property type="entry name" value="Beta-barrel_TonB"/>
</dbReference>
<keyword evidence="3 12" id="KW-1134">Transmembrane beta strand</keyword>
<feature type="domain" description="TonB-dependent receptor plug" evidence="16">
    <location>
        <begin position="111"/>
        <end position="225"/>
    </location>
</feature>
<evidence type="ECO:0000256" key="9">
    <source>
        <dbReference type="ARBA" id="ARBA00023077"/>
    </source>
</evidence>
<evidence type="ECO:0000256" key="3">
    <source>
        <dbReference type="ARBA" id="ARBA00022452"/>
    </source>
</evidence>
<protein>
    <submittedName>
        <fullName evidence="17">TonB-dependent receptor</fullName>
    </submittedName>
</protein>
<comment type="subcellular location">
    <subcellularLocation>
        <location evidence="1 12">Cell outer membrane</location>
        <topology evidence="1 12">Multi-pass membrane protein</topology>
    </subcellularLocation>
</comment>
<comment type="caution">
    <text evidence="17">The sequence shown here is derived from an EMBL/GenBank/DDBJ whole genome shotgun (WGS) entry which is preliminary data.</text>
</comment>